<dbReference type="PROSITE" id="PS50097">
    <property type="entry name" value="BTB"/>
    <property type="match status" value="1"/>
</dbReference>
<gene>
    <name evidence="3" type="ORF">B0T19DRAFT_405337</name>
</gene>
<keyword evidence="4" id="KW-1185">Reference proteome</keyword>
<evidence type="ECO:0000313" key="3">
    <source>
        <dbReference type="EMBL" id="KAK3317658.1"/>
    </source>
</evidence>
<dbReference type="AlphaFoldDB" id="A0AAE0M3T2"/>
<feature type="compositionally biased region" description="Acidic residues" evidence="1">
    <location>
        <begin position="134"/>
        <end position="158"/>
    </location>
</feature>
<accession>A0AAE0M3T2</accession>
<reference evidence="3" key="1">
    <citation type="journal article" date="2023" name="Mol. Phylogenet. Evol.">
        <title>Genome-scale phylogeny and comparative genomics of the fungal order Sordariales.</title>
        <authorList>
            <person name="Hensen N."/>
            <person name="Bonometti L."/>
            <person name="Westerberg I."/>
            <person name="Brannstrom I.O."/>
            <person name="Guillou S."/>
            <person name="Cros-Aarteil S."/>
            <person name="Calhoun S."/>
            <person name="Haridas S."/>
            <person name="Kuo A."/>
            <person name="Mondo S."/>
            <person name="Pangilinan J."/>
            <person name="Riley R."/>
            <person name="LaButti K."/>
            <person name="Andreopoulos B."/>
            <person name="Lipzen A."/>
            <person name="Chen C."/>
            <person name="Yan M."/>
            <person name="Daum C."/>
            <person name="Ng V."/>
            <person name="Clum A."/>
            <person name="Steindorff A."/>
            <person name="Ohm R.A."/>
            <person name="Martin F."/>
            <person name="Silar P."/>
            <person name="Natvig D.O."/>
            <person name="Lalanne C."/>
            <person name="Gautier V."/>
            <person name="Ament-Velasquez S.L."/>
            <person name="Kruys A."/>
            <person name="Hutchinson M.I."/>
            <person name="Powell A.J."/>
            <person name="Barry K."/>
            <person name="Miller A.N."/>
            <person name="Grigoriev I.V."/>
            <person name="Debuchy R."/>
            <person name="Gladieux P."/>
            <person name="Hiltunen Thoren M."/>
            <person name="Johannesson H."/>
        </authorList>
    </citation>
    <scope>NUCLEOTIDE SEQUENCE</scope>
    <source>
        <strain evidence="3">SMH4131-1</strain>
    </source>
</reference>
<evidence type="ECO:0000259" key="2">
    <source>
        <dbReference type="PROSITE" id="PS50097"/>
    </source>
</evidence>
<feature type="region of interest" description="Disordered" evidence="1">
    <location>
        <begin position="126"/>
        <end position="191"/>
    </location>
</feature>
<sequence length="322" mass="36098">MFVLYESLRALYKIDKFSDLTVQCGDLPFKLHRVIVCPQSKYLDDLCSNPEGLLPEAWQSTSILEKVIQFLYTGNYEDEEYPNAETVADAATLSAQEAEEELQAAWLCVGTGGLVHDEAHTLDLDWRQSRDSDTEGDGEGAGDDELDFSTEGEGEDVESNARIAGKGLVENGQEEADEEEEEEDDDTADETMDTTEIADDMEDGYIIDTPHAMFTSMAVYDMADKFGIPPLKLLAQERFFRSVERHVLSPDFPAVVDMLFTESQTAPGLKEICARFIHLLYENAEFRETMDPLIAKHPELALGVLNNYRLATKSMKTFKGRC</sequence>
<dbReference type="Gene3D" id="3.30.710.10">
    <property type="entry name" value="Potassium Channel Kv1.1, Chain A"/>
    <property type="match status" value="1"/>
</dbReference>
<proteinExistence type="predicted"/>
<dbReference type="InterPro" id="IPR000210">
    <property type="entry name" value="BTB/POZ_dom"/>
</dbReference>
<dbReference type="EMBL" id="JAUEPO010000007">
    <property type="protein sequence ID" value="KAK3317658.1"/>
    <property type="molecule type" value="Genomic_DNA"/>
</dbReference>
<dbReference type="PANTHER" id="PTHR47843:SF5">
    <property type="entry name" value="BTB_POZ DOMAIN PROTEIN"/>
    <property type="match status" value="1"/>
</dbReference>
<organism evidence="3 4">
    <name type="scientific">Cercophora scortea</name>
    <dbReference type="NCBI Taxonomy" id="314031"/>
    <lineage>
        <taxon>Eukaryota</taxon>
        <taxon>Fungi</taxon>
        <taxon>Dikarya</taxon>
        <taxon>Ascomycota</taxon>
        <taxon>Pezizomycotina</taxon>
        <taxon>Sordariomycetes</taxon>
        <taxon>Sordariomycetidae</taxon>
        <taxon>Sordariales</taxon>
        <taxon>Lasiosphaeriaceae</taxon>
        <taxon>Cercophora</taxon>
    </lineage>
</organism>
<dbReference type="CDD" id="cd18186">
    <property type="entry name" value="BTB_POZ_ZBTB_KLHL-like"/>
    <property type="match status" value="1"/>
</dbReference>
<dbReference type="PANTHER" id="PTHR47843">
    <property type="entry name" value="BTB DOMAIN-CONTAINING PROTEIN-RELATED"/>
    <property type="match status" value="1"/>
</dbReference>
<dbReference type="Pfam" id="PF00651">
    <property type="entry name" value="BTB"/>
    <property type="match status" value="1"/>
</dbReference>
<dbReference type="Proteomes" id="UP001286456">
    <property type="component" value="Unassembled WGS sequence"/>
</dbReference>
<protein>
    <recommendedName>
        <fullName evidence="2">BTB domain-containing protein</fullName>
    </recommendedName>
</protein>
<name>A0AAE0M3T2_9PEZI</name>
<evidence type="ECO:0000313" key="4">
    <source>
        <dbReference type="Proteomes" id="UP001286456"/>
    </source>
</evidence>
<feature type="domain" description="BTB" evidence="2">
    <location>
        <begin position="18"/>
        <end position="80"/>
    </location>
</feature>
<evidence type="ECO:0000256" key="1">
    <source>
        <dbReference type="SAM" id="MobiDB-lite"/>
    </source>
</evidence>
<dbReference type="SUPFAM" id="SSF54695">
    <property type="entry name" value="POZ domain"/>
    <property type="match status" value="1"/>
</dbReference>
<reference evidence="3" key="2">
    <citation type="submission" date="2023-06" db="EMBL/GenBank/DDBJ databases">
        <authorList>
            <consortium name="Lawrence Berkeley National Laboratory"/>
            <person name="Haridas S."/>
            <person name="Hensen N."/>
            <person name="Bonometti L."/>
            <person name="Westerberg I."/>
            <person name="Brannstrom I.O."/>
            <person name="Guillou S."/>
            <person name="Cros-Aarteil S."/>
            <person name="Calhoun S."/>
            <person name="Kuo A."/>
            <person name="Mondo S."/>
            <person name="Pangilinan J."/>
            <person name="Riley R."/>
            <person name="Labutti K."/>
            <person name="Andreopoulos B."/>
            <person name="Lipzen A."/>
            <person name="Chen C."/>
            <person name="Yanf M."/>
            <person name="Daum C."/>
            <person name="Ng V."/>
            <person name="Clum A."/>
            <person name="Steindorff A."/>
            <person name="Ohm R."/>
            <person name="Martin F."/>
            <person name="Silar P."/>
            <person name="Natvig D."/>
            <person name="Lalanne C."/>
            <person name="Gautier V."/>
            <person name="Ament-Velasquez S.L."/>
            <person name="Kruys A."/>
            <person name="Hutchinson M.I."/>
            <person name="Powell A.J."/>
            <person name="Barry K."/>
            <person name="Miller A.N."/>
            <person name="Grigoriev I.V."/>
            <person name="Debuchy R."/>
            <person name="Gladieux P."/>
            <person name="Thoren M.H."/>
            <person name="Johannesson H."/>
        </authorList>
    </citation>
    <scope>NUCLEOTIDE SEQUENCE</scope>
    <source>
        <strain evidence="3">SMH4131-1</strain>
    </source>
</reference>
<dbReference type="InterPro" id="IPR011333">
    <property type="entry name" value="SKP1/BTB/POZ_sf"/>
</dbReference>
<comment type="caution">
    <text evidence="3">The sequence shown here is derived from an EMBL/GenBank/DDBJ whole genome shotgun (WGS) entry which is preliminary data.</text>
</comment>
<feature type="compositionally biased region" description="Acidic residues" evidence="1">
    <location>
        <begin position="172"/>
        <end position="191"/>
    </location>
</feature>